<proteinExistence type="predicted"/>
<dbReference type="AlphaFoldDB" id="A0A7J3M0G8"/>
<dbReference type="Gene3D" id="3.30.1490.20">
    <property type="entry name" value="ATP-grasp fold, A domain"/>
    <property type="match status" value="1"/>
</dbReference>
<dbReference type="GO" id="GO:0005524">
    <property type="term" value="F:ATP binding"/>
    <property type="evidence" value="ECO:0007669"/>
    <property type="project" value="InterPro"/>
</dbReference>
<evidence type="ECO:0000313" key="1">
    <source>
        <dbReference type="EMBL" id="HGT82436.1"/>
    </source>
</evidence>
<comment type="caution">
    <text evidence="1">The sequence shown here is derived from an EMBL/GenBank/DDBJ whole genome shotgun (WGS) entry which is preliminary data.</text>
</comment>
<accession>A0A7J3M0G8</accession>
<dbReference type="SUPFAM" id="SSF56059">
    <property type="entry name" value="Glutathione synthetase ATP-binding domain-like"/>
    <property type="match status" value="1"/>
</dbReference>
<gene>
    <name evidence="1" type="ORF">ENT52_01745</name>
</gene>
<protein>
    <submittedName>
        <fullName evidence="1">Uncharacterized protein</fullName>
    </submittedName>
</protein>
<sequence length="77" mass="8855">MKVASRRISHKSEVGGIRFVNSEKEAVENFKELISIRFAEGVNVQPMLEKGLEIFIRSCRGFAIWKLFSLGSWQVLR</sequence>
<name>A0A7J3M0G8_ARCFL</name>
<reference evidence="1" key="1">
    <citation type="journal article" date="2020" name="mSystems">
        <title>Genome- and Community-Level Interaction Insights into Carbon Utilization and Element Cycling Functions of Hydrothermarchaeota in Hydrothermal Sediment.</title>
        <authorList>
            <person name="Zhou Z."/>
            <person name="Liu Y."/>
            <person name="Xu W."/>
            <person name="Pan J."/>
            <person name="Luo Z.H."/>
            <person name="Li M."/>
        </authorList>
    </citation>
    <scope>NUCLEOTIDE SEQUENCE [LARGE SCALE GENOMIC DNA]</scope>
    <source>
        <strain evidence="1">SpSt-587</strain>
    </source>
</reference>
<organism evidence="1">
    <name type="scientific">Archaeoglobus fulgidus</name>
    <dbReference type="NCBI Taxonomy" id="2234"/>
    <lineage>
        <taxon>Archaea</taxon>
        <taxon>Methanobacteriati</taxon>
        <taxon>Methanobacteriota</taxon>
        <taxon>Archaeoglobi</taxon>
        <taxon>Archaeoglobales</taxon>
        <taxon>Archaeoglobaceae</taxon>
        <taxon>Archaeoglobus</taxon>
    </lineage>
</organism>
<dbReference type="Pfam" id="PF13549">
    <property type="entry name" value="ATP-grasp_5"/>
    <property type="match status" value="1"/>
</dbReference>
<dbReference type="InterPro" id="IPR013815">
    <property type="entry name" value="ATP_grasp_subdomain_1"/>
</dbReference>
<dbReference type="EMBL" id="DSYZ01000041">
    <property type="protein sequence ID" value="HGT82436.1"/>
    <property type="molecule type" value="Genomic_DNA"/>
</dbReference>